<evidence type="ECO:0000256" key="6">
    <source>
        <dbReference type="SAM" id="MobiDB-lite"/>
    </source>
</evidence>
<evidence type="ECO:0000256" key="2">
    <source>
        <dbReference type="ARBA" id="ARBA00022692"/>
    </source>
</evidence>
<name>A0AAJ5YWI4_9BASI</name>
<dbReference type="Pfam" id="PF11712">
    <property type="entry name" value="Vma12"/>
    <property type="match status" value="1"/>
</dbReference>
<dbReference type="AlphaFoldDB" id="A0AAJ5YWI4"/>
<organism evidence="8 9">
    <name type="scientific">Malassezia arunalokei</name>
    <dbReference type="NCBI Taxonomy" id="1514897"/>
    <lineage>
        <taxon>Eukaryota</taxon>
        <taxon>Fungi</taxon>
        <taxon>Dikarya</taxon>
        <taxon>Basidiomycota</taxon>
        <taxon>Ustilaginomycotina</taxon>
        <taxon>Malasseziomycetes</taxon>
        <taxon>Malasseziales</taxon>
        <taxon>Malasseziaceae</taxon>
        <taxon>Malassezia</taxon>
    </lineage>
</organism>
<evidence type="ECO:0000256" key="7">
    <source>
        <dbReference type="SAM" id="Phobius"/>
    </source>
</evidence>
<keyword evidence="9" id="KW-1185">Reference proteome</keyword>
<feature type="compositionally biased region" description="Basic residues" evidence="6">
    <location>
        <begin position="204"/>
        <end position="218"/>
    </location>
</feature>
<evidence type="ECO:0000313" key="9">
    <source>
        <dbReference type="Proteomes" id="UP001217582"/>
    </source>
</evidence>
<evidence type="ECO:0000256" key="4">
    <source>
        <dbReference type="ARBA" id="ARBA00022989"/>
    </source>
</evidence>
<sequence length="224" mass="25524">MPVMLVLPEATVARLLSLADAPSLLQKDIRDCMQCMPLNHDTPADPSIARQHTTVPHDLLVRVARWARSHDRPDLCLDVLLRGVRIYTPPPPKYERPRELDESLEAIRLEQERRTYDAMVHHTAPTDRGATHEERLAWRETRLHISAMLNVLLSMAAIAAAVWWGAGSASPLWKVSVAFTLSILVGTAEVVLYTQYGRSVKHSRTKRIVRQQRRRQRRTQLPPS</sequence>
<accession>A0AAJ5YWI4</accession>
<keyword evidence="5 7" id="KW-0472">Membrane</keyword>
<proteinExistence type="predicted"/>
<dbReference type="EMBL" id="CP119916">
    <property type="protein sequence ID" value="WFD14236.1"/>
    <property type="molecule type" value="Genomic_DNA"/>
</dbReference>
<evidence type="ECO:0000256" key="3">
    <source>
        <dbReference type="ARBA" id="ARBA00022824"/>
    </source>
</evidence>
<dbReference type="GO" id="GO:0005789">
    <property type="term" value="C:endoplasmic reticulum membrane"/>
    <property type="evidence" value="ECO:0007669"/>
    <property type="project" value="UniProtKB-SubCell"/>
</dbReference>
<dbReference type="InterPro" id="IPR021013">
    <property type="entry name" value="ATPase_Vma12"/>
</dbReference>
<protein>
    <recommendedName>
        <fullName evidence="10">Endoplasmic reticulum-based factor for assembly of V-ATPase</fullName>
    </recommendedName>
</protein>
<keyword evidence="3" id="KW-0256">Endoplasmic reticulum</keyword>
<dbReference type="GO" id="GO:0070072">
    <property type="term" value="P:vacuolar proton-transporting V-type ATPase complex assembly"/>
    <property type="evidence" value="ECO:0007669"/>
    <property type="project" value="InterPro"/>
</dbReference>
<keyword evidence="4 7" id="KW-1133">Transmembrane helix</keyword>
<feature type="region of interest" description="Disordered" evidence="6">
    <location>
        <begin position="204"/>
        <end position="224"/>
    </location>
</feature>
<keyword evidence="2 7" id="KW-0812">Transmembrane</keyword>
<gene>
    <name evidence="8" type="ORF">MARU1_000237</name>
</gene>
<feature type="transmembrane region" description="Helical" evidence="7">
    <location>
        <begin position="145"/>
        <end position="166"/>
    </location>
</feature>
<reference evidence="8 9" key="1">
    <citation type="submission" date="2023-03" db="EMBL/GenBank/DDBJ databases">
        <title>Mating type loci evolution in Malassezia.</title>
        <authorList>
            <person name="Coelho M.A."/>
        </authorList>
    </citation>
    <scope>NUCLEOTIDE SEQUENCE [LARGE SCALE GENOMIC DNA]</scope>
    <source>
        <strain evidence="8 9">CBS 13387</strain>
    </source>
</reference>
<comment type="subcellular location">
    <subcellularLocation>
        <location evidence="1">Endoplasmic reticulum membrane</location>
        <topology evidence="1">Multi-pass membrane protein</topology>
    </subcellularLocation>
</comment>
<evidence type="ECO:0000313" key="8">
    <source>
        <dbReference type="EMBL" id="WFD14236.1"/>
    </source>
</evidence>
<dbReference type="PANTHER" id="PTHR31394:SF1">
    <property type="entry name" value="TRANSMEMBRANE PROTEIN 199"/>
    <property type="match status" value="1"/>
</dbReference>
<dbReference type="PANTHER" id="PTHR31394">
    <property type="entry name" value="TRANSMEMBRANE PROTEIN 199"/>
    <property type="match status" value="1"/>
</dbReference>
<dbReference type="Proteomes" id="UP001217582">
    <property type="component" value="Chromosome 1"/>
</dbReference>
<feature type="transmembrane region" description="Helical" evidence="7">
    <location>
        <begin position="172"/>
        <end position="194"/>
    </location>
</feature>
<evidence type="ECO:0000256" key="1">
    <source>
        <dbReference type="ARBA" id="ARBA00004477"/>
    </source>
</evidence>
<evidence type="ECO:0008006" key="10">
    <source>
        <dbReference type="Google" id="ProtNLM"/>
    </source>
</evidence>
<evidence type="ECO:0000256" key="5">
    <source>
        <dbReference type="ARBA" id="ARBA00023136"/>
    </source>
</evidence>